<gene>
    <name evidence="2" type="ORF">CH338_01225</name>
</gene>
<organism evidence="2 3">
    <name type="scientific">Rhodoplanes elegans</name>
    <dbReference type="NCBI Taxonomy" id="29408"/>
    <lineage>
        <taxon>Bacteria</taxon>
        <taxon>Pseudomonadati</taxon>
        <taxon>Pseudomonadota</taxon>
        <taxon>Alphaproteobacteria</taxon>
        <taxon>Hyphomicrobiales</taxon>
        <taxon>Nitrobacteraceae</taxon>
        <taxon>Rhodoplanes</taxon>
    </lineage>
</organism>
<proteinExistence type="predicted"/>
<dbReference type="SUPFAM" id="SSF51306">
    <property type="entry name" value="LexA/Signal peptidase"/>
    <property type="match status" value="1"/>
</dbReference>
<dbReference type="GO" id="GO:0006465">
    <property type="term" value="P:signal peptide processing"/>
    <property type="evidence" value="ECO:0007669"/>
    <property type="project" value="InterPro"/>
</dbReference>
<dbReference type="AlphaFoldDB" id="A0A327KY19"/>
<dbReference type="InterPro" id="IPR036286">
    <property type="entry name" value="LexA/Signal_pep-like_sf"/>
</dbReference>
<evidence type="ECO:0000313" key="2">
    <source>
        <dbReference type="EMBL" id="RAI42062.1"/>
    </source>
</evidence>
<name>A0A327KY19_9BRAD</name>
<dbReference type="OrthoDB" id="5360818at2"/>
<sequence>MSGRLLIIATTATAAIVVLSTIGPKPRPSFVWNVSASVPTGLYAVEPARKLAVTDLVVAVPPEPLAKELAERGALPAGVPLIKRVLALPGQTVCRTGLEIAVDALAMGQALERDRHGRPLASWDGCRVLRHGEVFLMNWDEPLSFDGRYFGPLPVSSVVGRAIPVWVSEE</sequence>
<comment type="caution">
    <text evidence="2">The sequence shown here is derived from an EMBL/GenBank/DDBJ whole genome shotgun (WGS) entry which is preliminary data.</text>
</comment>
<reference evidence="2 3" key="1">
    <citation type="submission" date="2017-07" db="EMBL/GenBank/DDBJ databases">
        <title>Draft Genome Sequences of Select Purple Nonsulfur Bacteria.</title>
        <authorList>
            <person name="Lasarre B."/>
            <person name="Mckinlay J.B."/>
        </authorList>
    </citation>
    <scope>NUCLEOTIDE SEQUENCE [LARGE SCALE GENOMIC DNA]</scope>
    <source>
        <strain evidence="2 3">DSM 11907</strain>
    </source>
</reference>
<dbReference type="Proteomes" id="UP000248863">
    <property type="component" value="Unassembled WGS sequence"/>
</dbReference>
<protein>
    <submittedName>
        <fullName evidence="2">S26 family signal peptidase</fullName>
    </submittedName>
</protein>
<dbReference type="InterPro" id="IPR019533">
    <property type="entry name" value="Peptidase_S26"/>
</dbReference>
<accession>A0A327KY19</accession>
<dbReference type="EMBL" id="NPEU01000005">
    <property type="protein sequence ID" value="RAI42062.1"/>
    <property type="molecule type" value="Genomic_DNA"/>
</dbReference>
<evidence type="ECO:0000313" key="3">
    <source>
        <dbReference type="Proteomes" id="UP000248863"/>
    </source>
</evidence>
<evidence type="ECO:0000259" key="1">
    <source>
        <dbReference type="Pfam" id="PF10502"/>
    </source>
</evidence>
<dbReference type="RefSeq" id="WP_111355218.1">
    <property type="nucleotide sequence ID" value="NZ_NHSK01000076.1"/>
</dbReference>
<keyword evidence="3" id="KW-1185">Reference proteome</keyword>
<dbReference type="Gene3D" id="2.10.109.10">
    <property type="entry name" value="Umud Fragment, subunit A"/>
    <property type="match status" value="1"/>
</dbReference>
<feature type="domain" description="Peptidase S26" evidence="1">
    <location>
        <begin position="7"/>
        <end position="166"/>
    </location>
</feature>
<dbReference type="Pfam" id="PF10502">
    <property type="entry name" value="Peptidase_S26"/>
    <property type="match status" value="1"/>
</dbReference>
<dbReference type="GO" id="GO:0004252">
    <property type="term" value="F:serine-type endopeptidase activity"/>
    <property type="evidence" value="ECO:0007669"/>
    <property type="project" value="InterPro"/>
</dbReference>